<feature type="transmembrane region" description="Helical" evidence="1">
    <location>
        <begin position="226"/>
        <end position="249"/>
    </location>
</feature>
<keyword evidence="1" id="KW-0472">Membrane</keyword>
<feature type="transmembrane region" description="Helical" evidence="1">
    <location>
        <begin position="134"/>
        <end position="153"/>
    </location>
</feature>
<evidence type="ECO:0000313" key="2">
    <source>
        <dbReference type="EMBL" id="KIA89824.1"/>
    </source>
</evidence>
<keyword evidence="1" id="KW-1133">Transmembrane helix</keyword>
<reference evidence="2 3" key="1">
    <citation type="submission" date="2014-10" db="EMBL/GenBank/DDBJ databases">
        <title>Kaistella jeonii genome.</title>
        <authorList>
            <person name="Clayton J.T."/>
            <person name="Newman J.D."/>
        </authorList>
    </citation>
    <scope>NUCLEOTIDE SEQUENCE [LARGE SCALE GENOMIC DNA]</scope>
    <source>
        <strain evidence="2 3">DSM 17048</strain>
    </source>
</reference>
<comment type="caution">
    <text evidence="2">The sequence shown here is derived from an EMBL/GenBank/DDBJ whole genome shotgun (WGS) entry which is preliminary data.</text>
</comment>
<dbReference type="Proteomes" id="UP000031473">
    <property type="component" value="Unassembled WGS sequence"/>
</dbReference>
<keyword evidence="1" id="KW-0812">Transmembrane</keyword>
<feature type="transmembrane region" description="Helical" evidence="1">
    <location>
        <begin position="159"/>
        <end position="185"/>
    </location>
</feature>
<gene>
    <name evidence="2" type="ORF">OA86_04165</name>
</gene>
<name>A0A0C1FPL0_9FLAO</name>
<evidence type="ECO:0000313" key="3">
    <source>
        <dbReference type="Proteomes" id="UP000031473"/>
    </source>
</evidence>
<dbReference type="STRING" id="266749.SAMN05421876_10354"/>
<keyword evidence="3" id="KW-1185">Reference proteome</keyword>
<feature type="transmembrane region" description="Helical" evidence="1">
    <location>
        <begin position="269"/>
        <end position="291"/>
    </location>
</feature>
<feature type="transmembrane region" description="Helical" evidence="1">
    <location>
        <begin position="32"/>
        <end position="51"/>
    </location>
</feature>
<proteinExistence type="predicted"/>
<dbReference type="RefSeq" id="WP_039349310.1">
    <property type="nucleotide sequence ID" value="NZ_JSYL01000002.1"/>
</dbReference>
<feature type="transmembrane region" description="Helical" evidence="1">
    <location>
        <begin position="79"/>
        <end position="102"/>
    </location>
</feature>
<accession>A0A0C1FPL0</accession>
<evidence type="ECO:0008006" key="4">
    <source>
        <dbReference type="Google" id="ProtNLM"/>
    </source>
</evidence>
<organism evidence="2 3">
    <name type="scientific">Kaistella jeonii</name>
    <dbReference type="NCBI Taxonomy" id="266749"/>
    <lineage>
        <taxon>Bacteria</taxon>
        <taxon>Pseudomonadati</taxon>
        <taxon>Bacteroidota</taxon>
        <taxon>Flavobacteriia</taxon>
        <taxon>Flavobacteriales</taxon>
        <taxon>Weeksellaceae</taxon>
        <taxon>Chryseobacterium group</taxon>
        <taxon>Kaistella</taxon>
    </lineage>
</organism>
<sequence>MMQFYQKRDFGTFISDTFTFFKENGKNYFKNYLMINGVLLILMVVIFVFGYRELFSQMMGSNTQGQNYNFQAYFQENSAVLTLVSAIMFILFLVVMMVSYSYPILYMKRLSETGNKNIKADEILSDLKKNSGRFIKFFLGLIFIVAPLSMIILGLSAVLIFVVIGFFLLILVGPAIMNVVNFLMFDYFNTKKGFFESLSYAVRAQFSYGNGRDKSPFWKYWGSTTVMYFMIQTITSVFAVIPLMIISGAMVTIPQNGGPQNLMEGSMGILFFSIYGVSILISFLMINVIFVNSGLQYYDSRTDLHRNLDLSEIDAIGTNEI</sequence>
<dbReference type="OrthoDB" id="1149172at2"/>
<protein>
    <recommendedName>
        <fullName evidence="4">DUF4013 domain-containing protein</fullName>
    </recommendedName>
</protein>
<evidence type="ECO:0000256" key="1">
    <source>
        <dbReference type="SAM" id="Phobius"/>
    </source>
</evidence>
<dbReference type="AlphaFoldDB" id="A0A0C1FPL0"/>
<dbReference type="EMBL" id="JSYL01000002">
    <property type="protein sequence ID" value="KIA89824.1"/>
    <property type="molecule type" value="Genomic_DNA"/>
</dbReference>